<dbReference type="InterPro" id="IPR029055">
    <property type="entry name" value="Ntn_hydrolases_N"/>
</dbReference>
<proteinExistence type="inferred from homology"/>
<dbReference type="InterPro" id="IPR023332">
    <property type="entry name" value="Proteasome_alpha-type"/>
</dbReference>
<dbReference type="PANTHER" id="PTHR11599">
    <property type="entry name" value="PROTEASOME SUBUNIT ALPHA/BETA"/>
    <property type="match status" value="1"/>
</dbReference>
<comment type="subcellular location">
    <subcellularLocation>
        <location evidence="3">Cytoplasm</location>
    </subcellularLocation>
    <subcellularLocation>
        <location evidence="3">Nucleus</location>
    </subcellularLocation>
</comment>
<comment type="subunit">
    <text evidence="3">The 20S proteasome core is composed of 28 subunits that are arranged in four stacked rings, resulting in a barrel-shaped structure. The two end rings are each formed by seven alpha subunits, and the two central rings are each formed by seven beta subunits.</text>
</comment>
<dbReference type="SUPFAM" id="SSF56235">
    <property type="entry name" value="N-terminal nucleophile aminohydrolases (Ntn hydrolases)"/>
    <property type="match status" value="1"/>
</dbReference>
<dbReference type="eggNOG" id="KOG0863">
    <property type="taxonomic scope" value="Eukaryota"/>
</dbReference>
<gene>
    <name evidence="5" type="primary">Psma1</name>
    <name evidence="5" type="ORF">OSTLU_119643</name>
</gene>
<evidence type="ECO:0000259" key="4">
    <source>
        <dbReference type="PROSITE" id="PS00388"/>
    </source>
</evidence>
<dbReference type="GO" id="GO:0005634">
    <property type="term" value="C:nucleus"/>
    <property type="evidence" value="ECO:0007669"/>
    <property type="project" value="UniProtKB-SubCell"/>
</dbReference>
<dbReference type="GO" id="GO:0006511">
    <property type="term" value="P:ubiquitin-dependent protein catabolic process"/>
    <property type="evidence" value="ECO:0007669"/>
    <property type="project" value="InterPro"/>
</dbReference>
<protein>
    <recommendedName>
        <fullName evidence="3">Proteasome subunit alpha type</fullName>
    </recommendedName>
</protein>
<dbReference type="Gene3D" id="3.60.20.10">
    <property type="entry name" value="Glutamine Phosphoribosylpyrophosphate, subunit 1, domain 1"/>
    <property type="match status" value="1"/>
</dbReference>
<dbReference type="HOGENOM" id="CLU_035750_8_0_1"/>
<dbReference type="InterPro" id="IPR000426">
    <property type="entry name" value="Proteasome_asu_N"/>
</dbReference>
<evidence type="ECO:0000313" key="6">
    <source>
        <dbReference type="Proteomes" id="UP000001568"/>
    </source>
</evidence>
<dbReference type="Proteomes" id="UP000001568">
    <property type="component" value="Chromosome 2"/>
</dbReference>
<evidence type="ECO:0000256" key="2">
    <source>
        <dbReference type="PROSITE-ProRule" id="PRU00808"/>
    </source>
</evidence>
<name>A4RSN5_OSTLU</name>
<sequence length="236" mass="25498">MFRNQYDQDMLTWSPQGRLHQVEYAMEAVKQGSTVVACGNKKCAVLAALKRKQSKLSSMQEKIFAINTRVGVAVSGLSTDGAKLVKLLREESTREEFVYGRSACPGRLAAAASKSLQISMRKSSGRPCGVGLVLVGSSEQLGCQIFQTCPSGEVHQMSCTAIGGRSQSARTYLEKNMEALETASVDEMIMIALRALNESNVDASDLTSDKCEVAIVELNTYTLKSAAEVTTLLTNL</sequence>
<dbReference type="Pfam" id="PF00227">
    <property type="entry name" value="Proteasome"/>
    <property type="match status" value="1"/>
</dbReference>
<keyword evidence="6" id="KW-1185">Reference proteome</keyword>
<accession>A4RSN5</accession>
<dbReference type="Gramene" id="ABO94755">
    <property type="protein sequence ID" value="ABO94755"/>
    <property type="gene ID" value="OSTLU_119643"/>
</dbReference>
<dbReference type="PROSITE" id="PS51475">
    <property type="entry name" value="PROTEASOME_ALPHA_2"/>
    <property type="match status" value="1"/>
</dbReference>
<dbReference type="InterPro" id="IPR001353">
    <property type="entry name" value="Proteasome_sua/b"/>
</dbReference>
<dbReference type="EMBL" id="CP000582">
    <property type="protein sequence ID" value="ABO94755.1"/>
    <property type="molecule type" value="Genomic_DNA"/>
</dbReference>
<keyword evidence="3" id="KW-0539">Nucleus</keyword>
<dbReference type="InterPro" id="IPR050115">
    <property type="entry name" value="Proteasome_alpha"/>
</dbReference>
<dbReference type="AlphaFoldDB" id="A4RSN5"/>
<dbReference type="PROSITE" id="PS00388">
    <property type="entry name" value="PROTEASOME_ALPHA_1"/>
    <property type="match status" value="1"/>
</dbReference>
<keyword evidence="3" id="KW-0963">Cytoplasm</keyword>
<evidence type="ECO:0000256" key="3">
    <source>
        <dbReference type="RuleBase" id="RU000551"/>
    </source>
</evidence>
<dbReference type="OrthoDB" id="495588at2759"/>
<reference evidence="5 6" key="1">
    <citation type="journal article" date="2007" name="Proc. Natl. Acad. Sci. U.S.A.">
        <title>The tiny eukaryote Ostreococcus provides genomic insights into the paradox of plankton speciation.</title>
        <authorList>
            <person name="Palenik B."/>
            <person name="Grimwood J."/>
            <person name="Aerts A."/>
            <person name="Rouze P."/>
            <person name="Salamov A."/>
            <person name="Putnam N."/>
            <person name="Dupont C."/>
            <person name="Jorgensen R."/>
            <person name="Derelle E."/>
            <person name="Rombauts S."/>
            <person name="Zhou K."/>
            <person name="Otillar R."/>
            <person name="Merchant S.S."/>
            <person name="Podell S."/>
            <person name="Gaasterland T."/>
            <person name="Napoli C."/>
            <person name="Gendler K."/>
            <person name="Manuell A."/>
            <person name="Tai V."/>
            <person name="Vallon O."/>
            <person name="Piganeau G."/>
            <person name="Jancek S."/>
            <person name="Heijde M."/>
            <person name="Jabbari K."/>
            <person name="Bowler C."/>
            <person name="Lohr M."/>
            <person name="Robbens S."/>
            <person name="Werner G."/>
            <person name="Dubchak I."/>
            <person name="Pazour G.J."/>
            <person name="Ren Q."/>
            <person name="Paulsen I."/>
            <person name="Delwiche C."/>
            <person name="Schmutz J."/>
            <person name="Rokhsar D."/>
            <person name="Van de Peer Y."/>
            <person name="Moreau H."/>
            <person name="Grigoriev I.V."/>
        </authorList>
    </citation>
    <scope>NUCLEOTIDE SEQUENCE [LARGE SCALE GENOMIC DNA]</scope>
    <source>
        <strain evidence="5 6">CCE9901</strain>
    </source>
</reference>
<comment type="similarity">
    <text evidence="2 3">Belongs to the peptidase T1A family.</text>
</comment>
<keyword evidence="1 2" id="KW-0647">Proteasome</keyword>
<dbReference type="KEGG" id="olu:OSTLU_119643"/>
<dbReference type="GO" id="GO:0005737">
    <property type="term" value="C:cytoplasm"/>
    <property type="evidence" value="ECO:0007669"/>
    <property type="project" value="UniProtKB-SubCell"/>
</dbReference>
<dbReference type="STRING" id="436017.A4RSN5"/>
<evidence type="ECO:0000256" key="1">
    <source>
        <dbReference type="ARBA" id="ARBA00022942"/>
    </source>
</evidence>
<dbReference type="GeneID" id="5000161"/>
<dbReference type="RefSeq" id="XP_001416462.1">
    <property type="nucleotide sequence ID" value="XM_001416425.1"/>
</dbReference>
<dbReference type="SMART" id="SM00948">
    <property type="entry name" value="Proteasome_A_N"/>
    <property type="match status" value="1"/>
</dbReference>
<dbReference type="OMA" id="NTQVYGK"/>
<dbReference type="GO" id="GO:0019773">
    <property type="term" value="C:proteasome core complex, alpha-subunit complex"/>
    <property type="evidence" value="ECO:0007669"/>
    <property type="project" value="UniProtKB-UniRule"/>
</dbReference>
<comment type="function">
    <text evidence="3">The proteasome is a multicatalytic proteinase complex which is characterized by its ability to cleave peptides with Arg, Phe, Tyr, Leu, and Glu adjacent to the leaving group at neutral or slightly basic pH.</text>
</comment>
<feature type="domain" description="Proteasome alpha-type subunits" evidence="4">
    <location>
        <begin position="6"/>
        <end position="28"/>
    </location>
</feature>
<organism evidence="5 6">
    <name type="scientific">Ostreococcus lucimarinus (strain CCE9901)</name>
    <dbReference type="NCBI Taxonomy" id="436017"/>
    <lineage>
        <taxon>Eukaryota</taxon>
        <taxon>Viridiplantae</taxon>
        <taxon>Chlorophyta</taxon>
        <taxon>Mamiellophyceae</taxon>
        <taxon>Mamiellales</taxon>
        <taxon>Bathycoccaceae</taxon>
        <taxon>Ostreococcus</taxon>
    </lineage>
</organism>
<dbReference type="Pfam" id="PF10584">
    <property type="entry name" value="Proteasome_A_N"/>
    <property type="match status" value="1"/>
</dbReference>
<evidence type="ECO:0000313" key="5">
    <source>
        <dbReference type="EMBL" id="ABO94755.1"/>
    </source>
</evidence>